<evidence type="ECO:0000313" key="5">
    <source>
        <dbReference type="Proteomes" id="UP001515660"/>
    </source>
</evidence>
<dbReference type="RefSeq" id="WP_367890188.1">
    <property type="nucleotide sequence ID" value="NZ_JAANHS010000015.1"/>
</dbReference>
<proteinExistence type="inferred from homology"/>
<organism evidence="4 5">
    <name type="scientific">Rhodobacter calidifons</name>
    <dbReference type="NCBI Taxonomy" id="2715277"/>
    <lineage>
        <taxon>Bacteria</taxon>
        <taxon>Pseudomonadati</taxon>
        <taxon>Pseudomonadota</taxon>
        <taxon>Alphaproteobacteria</taxon>
        <taxon>Rhodobacterales</taxon>
        <taxon>Rhodobacter group</taxon>
        <taxon>Rhodobacter</taxon>
    </lineage>
</organism>
<keyword evidence="5" id="KW-1185">Reference proteome</keyword>
<accession>A0ABX0GAV3</accession>
<dbReference type="Pfam" id="PF13356">
    <property type="entry name" value="Arm-DNA-bind_3"/>
    <property type="match status" value="1"/>
</dbReference>
<keyword evidence="2" id="KW-0229">DNA integration</keyword>
<comment type="similarity">
    <text evidence="1">Belongs to the 'phage' integrase family.</text>
</comment>
<dbReference type="InterPro" id="IPR050808">
    <property type="entry name" value="Phage_Integrase"/>
</dbReference>
<gene>
    <name evidence="4" type="ORF">G8O29_15410</name>
</gene>
<feature type="domain" description="Integrase DNA-binding" evidence="3">
    <location>
        <begin position="4"/>
        <end position="79"/>
    </location>
</feature>
<dbReference type="EMBL" id="JAANHS010000015">
    <property type="protein sequence ID" value="NHB78109.1"/>
    <property type="molecule type" value="Genomic_DNA"/>
</dbReference>
<dbReference type="InterPro" id="IPR025166">
    <property type="entry name" value="Integrase_DNA_bind_dom"/>
</dbReference>
<dbReference type="Gene3D" id="3.30.160.390">
    <property type="entry name" value="Integrase, DNA-binding domain"/>
    <property type="match status" value="1"/>
</dbReference>
<dbReference type="Proteomes" id="UP001515660">
    <property type="component" value="Unassembled WGS sequence"/>
</dbReference>
<comment type="caution">
    <text evidence="4">The sequence shown here is derived from an EMBL/GenBank/DDBJ whole genome shotgun (WGS) entry which is preliminary data.</text>
</comment>
<protein>
    <submittedName>
        <fullName evidence="4">DUF4102 domain-containing protein</fullName>
    </submittedName>
</protein>
<evidence type="ECO:0000259" key="3">
    <source>
        <dbReference type="Pfam" id="PF13356"/>
    </source>
</evidence>
<evidence type="ECO:0000256" key="2">
    <source>
        <dbReference type="ARBA" id="ARBA00022908"/>
    </source>
</evidence>
<dbReference type="PANTHER" id="PTHR30629">
    <property type="entry name" value="PROPHAGE INTEGRASE"/>
    <property type="match status" value="1"/>
</dbReference>
<reference evidence="4 5" key="1">
    <citation type="journal article" date="2022" name="Microorganisms">
        <title>Genome Sequence and Characterization of a Xanthorhodopsin-Containing, Aerobic Anoxygenic Phototrophic Rhodobacter Species, Isolated from Mesophilic Conditions at Yellowstone National Park.</title>
        <authorList>
            <person name="Kyndt J.A."/>
            <person name="Robertson S."/>
            <person name="Shoffstall I.B."/>
            <person name="Ramaley R.F."/>
            <person name="Meyer T.E."/>
        </authorList>
    </citation>
    <scope>NUCLEOTIDE SEQUENCE [LARGE SCALE GENOMIC DNA]</scope>
    <source>
        <strain evidence="4 5">M37P</strain>
    </source>
</reference>
<dbReference type="InterPro" id="IPR038488">
    <property type="entry name" value="Integrase_DNA-bd_sf"/>
</dbReference>
<evidence type="ECO:0000256" key="1">
    <source>
        <dbReference type="ARBA" id="ARBA00008857"/>
    </source>
</evidence>
<evidence type="ECO:0000313" key="4">
    <source>
        <dbReference type="EMBL" id="NHB78109.1"/>
    </source>
</evidence>
<sequence length="113" mass="12529">MPSSDAKIRSLRPRERDFKVGDFGGLYLLVKKTGSRPWRFKRRVHGREKLMVFGNYPHVGLARAHALRDEAKSKSAAGRGVSVDLNRFRAFLKRSSTPGCAAAISSIGCLKQA</sequence>
<dbReference type="PANTHER" id="PTHR30629:SF2">
    <property type="entry name" value="PROPHAGE INTEGRASE INTS-RELATED"/>
    <property type="match status" value="1"/>
</dbReference>
<name>A0ABX0GAV3_9RHOB</name>